<comment type="similarity">
    <text evidence="1">Belongs to the ETF alpha-subunit/FixB family.</text>
</comment>
<dbReference type="Pfam" id="PF00766">
    <property type="entry name" value="ETF_alpha"/>
    <property type="match status" value="1"/>
</dbReference>
<dbReference type="InterPro" id="IPR001308">
    <property type="entry name" value="ETF_a/FixB"/>
</dbReference>
<dbReference type="InterPro" id="IPR029035">
    <property type="entry name" value="DHS-like_NAD/FAD-binding_dom"/>
</dbReference>
<name>A0ABV4UE31_9RHOO</name>
<proteinExistence type="inferred from homology"/>
<keyword evidence="2" id="KW-0249">Electron transport</keyword>
<dbReference type="InterPro" id="IPR033947">
    <property type="entry name" value="ETF_alpha_N"/>
</dbReference>
<feature type="domain" description="Electron transfer flavoprotein alpha/beta-subunit N-terminal" evidence="3">
    <location>
        <begin position="22"/>
        <end position="197"/>
    </location>
</feature>
<organism evidence="4 5">
    <name type="scientific">Dentiradicibacter hellwigii</name>
    <dbReference type="NCBI Taxonomy" id="3149053"/>
    <lineage>
        <taxon>Bacteria</taxon>
        <taxon>Pseudomonadati</taxon>
        <taxon>Pseudomonadota</taxon>
        <taxon>Betaproteobacteria</taxon>
        <taxon>Rhodocyclales</taxon>
        <taxon>Rhodocyclaceae</taxon>
        <taxon>Dentiradicibacter</taxon>
    </lineage>
</organism>
<dbReference type="Proteomes" id="UP001574673">
    <property type="component" value="Unassembled WGS sequence"/>
</dbReference>
<evidence type="ECO:0000256" key="2">
    <source>
        <dbReference type="ARBA" id="ARBA00022982"/>
    </source>
</evidence>
<evidence type="ECO:0000256" key="1">
    <source>
        <dbReference type="ARBA" id="ARBA00005817"/>
    </source>
</evidence>
<reference evidence="5" key="1">
    <citation type="submission" date="2024-06" db="EMBL/GenBank/DDBJ databases">
        <title>Radixoralia hellwigii gen. nov., sp nov., isolated from a root canal in the human oral cavity.</title>
        <authorList>
            <person name="Bartsch S."/>
            <person name="Wittmer A."/>
            <person name="Schulz A.-K."/>
            <person name="Neumann-Schaal M."/>
            <person name="Wolf J."/>
            <person name="Gronow S."/>
            <person name="Tennert C."/>
            <person name="Haecker G."/>
            <person name="Cieplik F."/>
            <person name="Al-Ahmad A."/>
        </authorList>
    </citation>
    <scope>NUCLEOTIDE SEQUENCE [LARGE SCALE GENOMIC DNA]</scope>
    <source>
        <strain evidence="5">Wk13</strain>
    </source>
</reference>
<sequence>MSHISPNPFVPVASGISSGIRVLVIAENTGDGLSKTVPPIVSAARQLGGEVHVLINDGSDAASASAARAAAALPGVSLVKIAETAYVSANEAAPRVEDTAALILAHAAGYTHILAADSGYFRNVLSRLGALLGVEPITGVVRISSPDTFVRPVYAGNALLTVRSGDPVKILTLRAASFATANNDAEANGDSKYGSRDEQRGQATMTVVAPASATFSAVTAAAVLLERRCATNMEGGKNSPSLDAARIVVAGGRGLGSAENFSMLLTPLAEQLGAALGASYGAVSAGYAANALQIGQTGRIIAPELYIAVGISGAIQHLAGVKEARVIVAIDKDPEAPIFKVADYGLIADLFDAVPALTRALAAMSKKA</sequence>
<keyword evidence="5" id="KW-1185">Reference proteome</keyword>
<dbReference type="PIRSF" id="PIRSF000089">
    <property type="entry name" value="Electra_flavoP_a"/>
    <property type="match status" value="1"/>
</dbReference>
<accession>A0ABV4UE31</accession>
<evidence type="ECO:0000313" key="4">
    <source>
        <dbReference type="EMBL" id="MFA9949885.1"/>
    </source>
</evidence>
<keyword evidence="2" id="KW-0813">Transport</keyword>
<dbReference type="PANTHER" id="PTHR43153:SF1">
    <property type="entry name" value="ELECTRON TRANSFER FLAVOPROTEIN SUBUNIT ALPHA, MITOCHONDRIAL"/>
    <property type="match status" value="1"/>
</dbReference>
<gene>
    <name evidence="4" type="ORF">ABCS64_06045</name>
</gene>
<dbReference type="InterPro" id="IPR014730">
    <property type="entry name" value="ETF_a/b_N"/>
</dbReference>
<dbReference type="Gene3D" id="3.40.50.1220">
    <property type="entry name" value="TPP-binding domain"/>
    <property type="match status" value="1"/>
</dbReference>
<dbReference type="RefSeq" id="WP_418890982.1">
    <property type="nucleotide sequence ID" value="NZ_JBEUWX010000002.1"/>
</dbReference>
<dbReference type="SUPFAM" id="SSF52467">
    <property type="entry name" value="DHS-like NAD/FAD-binding domain"/>
    <property type="match status" value="1"/>
</dbReference>
<dbReference type="InterPro" id="IPR014731">
    <property type="entry name" value="ETF_asu_C"/>
</dbReference>
<evidence type="ECO:0000259" key="3">
    <source>
        <dbReference type="SMART" id="SM00893"/>
    </source>
</evidence>
<dbReference type="CDD" id="cd01715">
    <property type="entry name" value="ETF_alpha"/>
    <property type="match status" value="1"/>
</dbReference>
<dbReference type="PANTHER" id="PTHR43153">
    <property type="entry name" value="ELECTRON TRANSFER FLAVOPROTEIN ALPHA"/>
    <property type="match status" value="1"/>
</dbReference>
<protein>
    <submittedName>
        <fullName evidence="4">FAD-binding protein</fullName>
    </submittedName>
</protein>
<evidence type="ECO:0000313" key="5">
    <source>
        <dbReference type="Proteomes" id="UP001574673"/>
    </source>
</evidence>
<dbReference type="InterPro" id="IPR014729">
    <property type="entry name" value="Rossmann-like_a/b/a_fold"/>
</dbReference>
<comment type="caution">
    <text evidence="4">The sequence shown here is derived from an EMBL/GenBank/DDBJ whole genome shotgun (WGS) entry which is preliminary data.</text>
</comment>
<dbReference type="SUPFAM" id="SSF52402">
    <property type="entry name" value="Adenine nucleotide alpha hydrolases-like"/>
    <property type="match status" value="1"/>
</dbReference>
<dbReference type="Gene3D" id="3.40.50.620">
    <property type="entry name" value="HUPs"/>
    <property type="match status" value="1"/>
</dbReference>
<dbReference type="Pfam" id="PF01012">
    <property type="entry name" value="ETF"/>
    <property type="match status" value="1"/>
</dbReference>
<dbReference type="EMBL" id="JBEUWX010000002">
    <property type="protein sequence ID" value="MFA9949885.1"/>
    <property type="molecule type" value="Genomic_DNA"/>
</dbReference>
<dbReference type="SMART" id="SM00893">
    <property type="entry name" value="ETF"/>
    <property type="match status" value="1"/>
</dbReference>